<dbReference type="STRING" id="3827.A0A1S2YX54"/>
<reference evidence="11" key="2">
    <citation type="submission" date="2025-08" db="UniProtKB">
        <authorList>
            <consortium name="RefSeq"/>
        </authorList>
    </citation>
    <scope>IDENTIFICATION</scope>
    <source>
        <tissue evidence="11">Etiolated seedlings</tissue>
    </source>
</reference>
<dbReference type="InterPro" id="IPR056034">
    <property type="entry name" value="DUF7615"/>
</dbReference>
<reference evidence="10" key="1">
    <citation type="journal article" date="2013" name="Nat. Biotechnol.">
        <title>Draft genome sequence of chickpea (Cicer arietinum) provides a resource for trait improvement.</title>
        <authorList>
            <person name="Varshney R.K."/>
            <person name="Song C."/>
            <person name="Saxena R.K."/>
            <person name="Azam S."/>
            <person name="Yu S."/>
            <person name="Sharpe A.G."/>
            <person name="Cannon S."/>
            <person name="Baek J."/>
            <person name="Rosen B.D."/>
            <person name="Tar'an B."/>
            <person name="Millan T."/>
            <person name="Zhang X."/>
            <person name="Ramsay L.D."/>
            <person name="Iwata A."/>
            <person name="Wang Y."/>
            <person name="Nelson W."/>
            <person name="Farmer A.D."/>
            <person name="Gaur P.M."/>
            <person name="Soderlund C."/>
            <person name="Penmetsa R.V."/>
            <person name="Xu C."/>
            <person name="Bharti A.K."/>
            <person name="He W."/>
            <person name="Winter P."/>
            <person name="Zhao S."/>
            <person name="Hane J.K."/>
            <person name="Carrasquilla-Garcia N."/>
            <person name="Condie J.A."/>
            <person name="Upadhyaya H.D."/>
            <person name="Luo M.C."/>
            <person name="Thudi M."/>
            <person name="Gowda C.L."/>
            <person name="Singh N.P."/>
            <person name="Lichtenzveig J."/>
            <person name="Gali K.K."/>
            <person name="Rubio J."/>
            <person name="Nadarajan N."/>
            <person name="Dolezel J."/>
            <person name="Bansal K.C."/>
            <person name="Xu X."/>
            <person name="Edwards D."/>
            <person name="Zhang G."/>
            <person name="Kahl G."/>
            <person name="Gil J."/>
            <person name="Singh K.B."/>
            <person name="Datta S.K."/>
            <person name="Jackson S.A."/>
            <person name="Wang J."/>
            <person name="Cook D.R."/>
        </authorList>
    </citation>
    <scope>NUCLEOTIDE SEQUENCE [LARGE SCALE GENOMIC DNA]</scope>
    <source>
        <strain evidence="10">cv. CDC Frontier</strain>
    </source>
</reference>
<keyword evidence="5" id="KW-0539">Nucleus</keyword>
<dbReference type="GeneID" id="101512596"/>
<keyword evidence="4" id="KW-0862">Zinc</keyword>
<organism evidence="10 11">
    <name type="scientific">Cicer arietinum</name>
    <name type="common">Chickpea</name>
    <name type="synonym">Garbanzo</name>
    <dbReference type="NCBI Taxonomy" id="3827"/>
    <lineage>
        <taxon>Eukaryota</taxon>
        <taxon>Viridiplantae</taxon>
        <taxon>Streptophyta</taxon>
        <taxon>Embryophyta</taxon>
        <taxon>Tracheophyta</taxon>
        <taxon>Spermatophyta</taxon>
        <taxon>Magnoliopsida</taxon>
        <taxon>eudicotyledons</taxon>
        <taxon>Gunneridae</taxon>
        <taxon>Pentapetalae</taxon>
        <taxon>rosids</taxon>
        <taxon>fabids</taxon>
        <taxon>Fabales</taxon>
        <taxon>Fabaceae</taxon>
        <taxon>Papilionoideae</taxon>
        <taxon>50 kb inversion clade</taxon>
        <taxon>NPAAA clade</taxon>
        <taxon>Hologalegina</taxon>
        <taxon>IRL clade</taxon>
        <taxon>Cicereae</taxon>
        <taxon>Cicer</taxon>
    </lineage>
</organism>
<evidence type="ECO:0000259" key="7">
    <source>
        <dbReference type="Pfam" id="PF07227"/>
    </source>
</evidence>
<dbReference type="PaxDb" id="3827-XP_004511366.1"/>
<feature type="domain" description="DUF7615" evidence="9">
    <location>
        <begin position="361"/>
        <end position="463"/>
    </location>
</feature>
<dbReference type="Pfam" id="PF07227">
    <property type="entry name" value="PHD_Oberon"/>
    <property type="match status" value="1"/>
</dbReference>
<dbReference type="InterPro" id="IPR032881">
    <property type="entry name" value="Oberon-like_PHD"/>
</dbReference>
<dbReference type="AlphaFoldDB" id="A0A1S2YX54"/>
<dbReference type="eggNOG" id="ENOG502QUYB">
    <property type="taxonomic scope" value="Eukaryota"/>
</dbReference>
<dbReference type="Proteomes" id="UP000087171">
    <property type="component" value="Chromosome Ca8"/>
</dbReference>
<keyword evidence="2" id="KW-0479">Metal-binding</keyword>
<name>A0A1S2YX54_CICAR</name>
<accession>A0A1S2YX54</accession>
<sequence>MGSKRRDNPTAFNLRPAAADESGEGLPYAPENWPEPGDIWGWKTGKRLQHNGCFQDRYLYLPMRLSRAEKGASNRKHRHIFASKLSVERYIRATFPNADVNTFFSSFTWRIPALHASPNGGNVVPIAAVPLQQVAQVIDSGSDEDGTDVVRCKGWNKMCDSLKFEVVEKYSPAMPCDVCCSESRFCRDCSCILCCKTVSSAHGGYSYIKCQVNAGDGICGHVAHVECALRSLLAGTVGKSIGLDAEYHCRRCDGRTDLVSHVESLLQTCKSIDLDDEIKKKVLDLGACLLRGSTKPVAKELLNRVELAITKLQCVTNGEDVKEGDNLMARSEDHDAETMDVTMNESPSRVRSREESYDYPRQSLKLEAEIDDVLETLRKSQEFEYKVAEERLHAHKIYLRNLYEQLDCEKSELACRNSSRSDTLFRAVRERKEQIKRELVKFEDMKKVANGFGRTSKDIIKEHFGLKMAE</sequence>
<evidence type="ECO:0000256" key="6">
    <source>
        <dbReference type="SAM" id="MobiDB-lite"/>
    </source>
</evidence>
<evidence type="ECO:0000313" key="11">
    <source>
        <dbReference type="RefSeq" id="XP_004511366.1"/>
    </source>
</evidence>
<evidence type="ECO:0000256" key="5">
    <source>
        <dbReference type="ARBA" id="ARBA00023242"/>
    </source>
</evidence>
<evidence type="ECO:0000259" key="8">
    <source>
        <dbReference type="Pfam" id="PF23299"/>
    </source>
</evidence>
<keyword evidence="3" id="KW-0863">Zinc-finger</keyword>
<dbReference type="GO" id="GO:0008270">
    <property type="term" value="F:zinc ion binding"/>
    <property type="evidence" value="ECO:0007669"/>
    <property type="project" value="UniProtKB-KW"/>
</dbReference>
<evidence type="ECO:0000313" key="10">
    <source>
        <dbReference type="Proteomes" id="UP000087171"/>
    </source>
</evidence>
<evidence type="ECO:0000256" key="1">
    <source>
        <dbReference type="ARBA" id="ARBA00004123"/>
    </source>
</evidence>
<proteinExistence type="predicted"/>
<feature type="domain" description="Oberon-like PHD finger" evidence="7">
    <location>
        <begin position="158"/>
        <end position="282"/>
    </location>
</feature>
<evidence type="ECO:0000256" key="2">
    <source>
        <dbReference type="ARBA" id="ARBA00022723"/>
    </source>
</evidence>
<comment type="subcellular location">
    <subcellularLocation>
        <location evidence="1">Nucleus</location>
    </subcellularLocation>
</comment>
<protein>
    <submittedName>
        <fullName evidence="11">OBERON-like protein</fullName>
    </submittedName>
</protein>
<dbReference type="RefSeq" id="XP_004511366.1">
    <property type="nucleotide sequence ID" value="XM_004511309.3"/>
</dbReference>
<dbReference type="Pfam" id="PF23299">
    <property type="entry name" value="DUF7081"/>
    <property type="match status" value="1"/>
</dbReference>
<dbReference type="PANTHER" id="PTHR33345:SF6">
    <property type="entry name" value="OS03G0747200 PROTEIN"/>
    <property type="match status" value="1"/>
</dbReference>
<dbReference type="OrthoDB" id="1852608at2759"/>
<keyword evidence="10" id="KW-1185">Reference proteome</keyword>
<dbReference type="GO" id="GO:0005634">
    <property type="term" value="C:nucleus"/>
    <property type="evidence" value="ECO:0007669"/>
    <property type="project" value="UniProtKB-SubCell"/>
</dbReference>
<feature type="region of interest" description="Disordered" evidence="6">
    <location>
        <begin position="1"/>
        <end position="25"/>
    </location>
</feature>
<evidence type="ECO:0000259" key="9">
    <source>
        <dbReference type="Pfam" id="PF24590"/>
    </source>
</evidence>
<dbReference type="KEGG" id="cam:101512596"/>
<evidence type="ECO:0000256" key="3">
    <source>
        <dbReference type="ARBA" id="ARBA00022771"/>
    </source>
</evidence>
<evidence type="ECO:0000256" key="4">
    <source>
        <dbReference type="ARBA" id="ARBA00022833"/>
    </source>
</evidence>
<feature type="domain" description="DUF7081" evidence="8">
    <location>
        <begin position="16"/>
        <end position="113"/>
    </location>
</feature>
<gene>
    <name evidence="11" type="primary">LOC101512596</name>
</gene>
<dbReference type="PANTHER" id="PTHR33345">
    <property type="entry name" value="ADAPTER PROTEIN, PUTATIVE-RELATED"/>
    <property type="match status" value="1"/>
</dbReference>
<dbReference type="Pfam" id="PF24590">
    <property type="entry name" value="DUF7615"/>
    <property type="match status" value="1"/>
</dbReference>
<dbReference type="InterPro" id="IPR055508">
    <property type="entry name" value="DUF7081"/>
</dbReference>